<dbReference type="InterPro" id="IPR027417">
    <property type="entry name" value="P-loop_NTPase"/>
</dbReference>
<evidence type="ECO:0008006" key="3">
    <source>
        <dbReference type="Google" id="ProtNLM"/>
    </source>
</evidence>
<dbReference type="GO" id="GO:0006261">
    <property type="term" value="P:DNA-templated DNA replication"/>
    <property type="evidence" value="ECO:0007669"/>
    <property type="project" value="TreeGrafter"/>
</dbReference>
<dbReference type="AlphaFoldDB" id="A0A937XED3"/>
<sequence>MVPDPTPSAPLIRLPLVGQTKAVRFLESWVAGGEFPPLLLTGPAGVGKRTAAILLAQAANCTDPGHRPCGVCRPCRSNAGLSYPDLKLLLPIKLPKKDPEIEDIARATLDRYPDFTLGQAQPLPDTKLKIPIDAVRWLRIEMGKPPLLARRRFFVVVNAHQMNAEAANSLLKALEEPQAQSTFILTSARPASLPATIRSRCQAIRFAAIDQNLVSRWLSENSSASPADVELATALADGSIGAALRFLDNREEFLVAPVVDYFAGRSGSDEKSVLATLDAGSQAPPAAVTGTLLFLYQEALQVKLGGRSAYASRNPGVIETNSGRDAEYLRRALKFLLSRSREAGTNVNARLFNYTLLTTLKPPARGRLSA</sequence>
<dbReference type="Pfam" id="PF13177">
    <property type="entry name" value="DNA_pol3_delta2"/>
    <property type="match status" value="1"/>
</dbReference>
<dbReference type="Gene3D" id="3.40.50.300">
    <property type="entry name" value="P-loop containing nucleotide triphosphate hydrolases"/>
    <property type="match status" value="1"/>
</dbReference>
<dbReference type="EMBL" id="VGIR01000032">
    <property type="protein sequence ID" value="MBM3331507.1"/>
    <property type="molecule type" value="Genomic_DNA"/>
</dbReference>
<evidence type="ECO:0000313" key="1">
    <source>
        <dbReference type="EMBL" id="MBM3331507.1"/>
    </source>
</evidence>
<gene>
    <name evidence="1" type="ORF">FJY68_06600</name>
</gene>
<dbReference type="InterPro" id="IPR050238">
    <property type="entry name" value="DNA_Rep/Repair_Clamp_Loader"/>
</dbReference>
<protein>
    <recommendedName>
        <fullName evidence="3">DNA polymerase III subunit delta</fullName>
    </recommendedName>
</protein>
<name>A0A937XED3_UNCW3</name>
<dbReference type="PANTHER" id="PTHR11669:SF8">
    <property type="entry name" value="DNA POLYMERASE III SUBUNIT DELTA"/>
    <property type="match status" value="1"/>
</dbReference>
<reference evidence="1" key="1">
    <citation type="submission" date="2019-03" db="EMBL/GenBank/DDBJ databases">
        <title>Lake Tanganyika Metagenome-Assembled Genomes (MAGs).</title>
        <authorList>
            <person name="Tran P."/>
        </authorList>
    </citation>
    <scope>NUCLEOTIDE SEQUENCE</scope>
    <source>
        <strain evidence="1">K_DeepCast_150m_m2_040</strain>
    </source>
</reference>
<dbReference type="Proteomes" id="UP000779900">
    <property type="component" value="Unassembled WGS sequence"/>
</dbReference>
<comment type="caution">
    <text evidence="1">The sequence shown here is derived from an EMBL/GenBank/DDBJ whole genome shotgun (WGS) entry which is preliminary data.</text>
</comment>
<dbReference type="SUPFAM" id="SSF52540">
    <property type="entry name" value="P-loop containing nucleoside triphosphate hydrolases"/>
    <property type="match status" value="1"/>
</dbReference>
<proteinExistence type="predicted"/>
<organism evidence="1 2">
    <name type="scientific">candidate division WOR-3 bacterium</name>
    <dbReference type="NCBI Taxonomy" id="2052148"/>
    <lineage>
        <taxon>Bacteria</taxon>
        <taxon>Bacteria division WOR-3</taxon>
    </lineage>
</organism>
<dbReference type="PANTHER" id="PTHR11669">
    <property type="entry name" value="REPLICATION FACTOR C / DNA POLYMERASE III GAMMA-TAU SUBUNIT"/>
    <property type="match status" value="1"/>
</dbReference>
<evidence type="ECO:0000313" key="2">
    <source>
        <dbReference type="Proteomes" id="UP000779900"/>
    </source>
</evidence>
<accession>A0A937XED3</accession>